<keyword evidence="2" id="KW-1185">Reference proteome</keyword>
<dbReference type="GO" id="GO:0110001">
    <property type="term" value="C:toxin-antitoxin complex"/>
    <property type="evidence" value="ECO:0007669"/>
    <property type="project" value="InterPro"/>
</dbReference>
<dbReference type="Proteomes" id="UP000295763">
    <property type="component" value="Unassembled WGS sequence"/>
</dbReference>
<dbReference type="InterPro" id="IPR018669">
    <property type="entry name" value="Toxin_HigB"/>
</dbReference>
<evidence type="ECO:0000313" key="1">
    <source>
        <dbReference type="EMBL" id="TCP96917.1"/>
    </source>
</evidence>
<dbReference type="AlphaFoldDB" id="A0A4R2T1Y3"/>
<protein>
    <submittedName>
        <fullName evidence="1">RelE-like HigB toxin of type II HigAB toxin-antitoxin system</fullName>
    </submittedName>
</protein>
<proteinExistence type="predicted"/>
<gene>
    <name evidence="1" type="ORF">EDC44_103116</name>
</gene>
<organism evidence="1 2">
    <name type="scientific">Cricetibacter osteomyelitidis</name>
    <dbReference type="NCBI Taxonomy" id="1521931"/>
    <lineage>
        <taxon>Bacteria</taxon>
        <taxon>Pseudomonadati</taxon>
        <taxon>Pseudomonadota</taxon>
        <taxon>Gammaproteobacteria</taxon>
        <taxon>Pasteurellales</taxon>
        <taxon>Pasteurellaceae</taxon>
        <taxon>Cricetibacter</taxon>
    </lineage>
</organism>
<sequence length="124" mass="14235">MLVQLVFYLSNTLKPLFEWLFKLLTFYLDHRIVDGKCGIILDTFATAGNIKDSQPWQSTNATNDIKAQYKNASILKNRRVVFNIKGNSHRLIVAVAFKFGAIYIKFIGTHEEYDKISADTVEMK</sequence>
<dbReference type="Pfam" id="PF09907">
    <property type="entry name" value="HigB_toxin"/>
    <property type="match status" value="1"/>
</dbReference>
<reference evidence="1 2" key="1">
    <citation type="submission" date="2019-03" db="EMBL/GenBank/DDBJ databases">
        <title>Genomic Encyclopedia of Type Strains, Phase IV (KMG-IV): sequencing the most valuable type-strain genomes for metagenomic binning, comparative biology and taxonomic classification.</title>
        <authorList>
            <person name="Goeker M."/>
        </authorList>
    </citation>
    <scope>NUCLEOTIDE SEQUENCE [LARGE SCALE GENOMIC DNA]</scope>
    <source>
        <strain evidence="1 2">DSM 28404</strain>
    </source>
</reference>
<dbReference type="GO" id="GO:0003723">
    <property type="term" value="F:RNA binding"/>
    <property type="evidence" value="ECO:0007669"/>
    <property type="project" value="InterPro"/>
</dbReference>
<name>A0A4R2T1Y3_9PAST</name>
<dbReference type="EMBL" id="SLYB01000003">
    <property type="protein sequence ID" value="TCP96917.1"/>
    <property type="molecule type" value="Genomic_DNA"/>
</dbReference>
<dbReference type="GO" id="GO:0004519">
    <property type="term" value="F:endonuclease activity"/>
    <property type="evidence" value="ECO:0007669"/>
    <property type="project" value="InterPro"/>
</dbReference>
<evidence type="ECO:0000313" key="2">
    <source>
        <dbReference type="Proteomes" id="UP000295763"/>
    </source>
</evidence>
<comment type="caution">
    <text evidence="1">The sequence shown here is derived from an EMBL/GenBank/DDBJ whole genome shotgun (WGS) entry which is preliminary data.</text>
</comment>
<accession>A0A4R2T1Y3</accession>